<dbReference type="SMART" id="SM00382">
    <property type="entry name" value="AAA"/>
    <property type="match status" value="1"/>
</dbReference>
<dbReference type="PROSITE" id="PS50929">
    <property type="entry name" value="ABC_TM1F"/>
    <property type="match status" value="1"/>
</dbReference>
<dbReference type="PROSITE" id="PS50893">
    <property type="entry name" value="ABC_TRANSPORTER_2"/>
    <property type="match status" value="1"/>
</dbReference>
<dbReference type="EMBL" id="BPWL01000002">
    <property type="protein sequence ID" value="GJJ07185.1"/>
    <property type="molecule type" value="Genomic_DNA"/>
</dbReference>
<keyword evidence="8" id="KW-1278">Translocase</keyword>
<evidence type="ECO:0000256" key="5">
    <source>
        <dbReference type="ARBA" id="ARBA00022741"/>
    </source>
</evidence>
<comment type="similarity">
    <text evidence="11">Belongs to the ABC transporter superfamily. ABCB family. Heavy Metal importer (TC 3.A.1.210) subfamily.</text>
</comment>
<reference evidence="18" key="1">
    <citation type="submission" date="2021-10" db="EMBL/GenBank/DDBJ databases">
        <title>De novo Genome Assembly of Clathrus columnatus (Basidiomycota, Fungi) Using Illumina and Nanopore Sequence Data.</title>
        <authorList>
            <person name="Ogiso-Tanaka E."/>
            <person name="Itagaki H."/>
            <person name="Hosoya T."/>
            <person name="Hosaka K."/>
        </authorList>
    </citation>
    <scope>NUCLEOTIDE SEQUENCE</scope>
    <source>
        <strain evidence="18">MO-923</strain>
    </source>
</reference>
<proteinExistence type="inferred from homology"/>
<dbReference type="SUPFAM" id="SSF52540">
    <property type="entry name" value="P-loop containing nucleoside triphosphate hydrolases"/>
    <property type="match status" value="1"/>
</dbReference>
<dbReference type="GO" id="GO:0005524">
    <property type="term" value="F:ATP binding"/>
    <property type="evidence" value="ECO:0007669"/>
    <property type="project" value="UniProtKB-KW"/>
</dbReference>
<dbReference type="Pfam" id="PF00005">
    <property type="entry name" value="ABC_tran"/>
    <property type="match status" value="1"/>
</dbReference>
<dbReference type="CDD" id="cd03253">
    <property type="entry name" value="ABCC_ATM1_transporter"/>
    <property type="match status" value="1"/>
</dbReference>
<dbReference type="GO" id="GO:0006879">
    <property type="term" value="P:intracellular iron ion homeostasis"/>
    <property type="evidence" value="ECO:0007669"/>
    <property type="project" value="TreeGrafter"/>
</dbReference>
<gene>
    <name evidence="18" type="ORF">Clacol_001385</name>
</gene>
<dbReference type="PANTHER" id="PTHR24221">
    <property type="entry name" value="ATP-BINDING CASSETTE SUB-FAMILY B"/>
    <property type="match status" value="1"/>
</dbReference>
<evidence type="ECO:0000256" key="12">
    <source>
        <dbReference type="ARBA" id="ARBA00039906"/>
    </source>
</evidence>
<evidence type="ECO:0000259" key="16">
    <source>
        <dbReference type="PROSITE" id="PS50929"/>
    </source>
</evidence>
<evidence type="ECO:0000256" key="14">
    <source>
        <dbReference type="SAM" id="MobiDB-lite"/>
    </source>
</evidence>
<evidence type="ECO:0000256" key="7">
    <source>
        <dbReference type="ARBA" id="ARBA00022840"/>
    </source>
</evidence>
<keyword evidence="6" id="KW-0999">Mitochondrion inner membrane</keyword>
<comment type="subcellular location">
    <subcellularLocation>
        <location evidence="1">Mitochondrion membrane</location>
        <topology evidence="1">Multi-pass membrane protein</topology>
    </subcellularLocation>
</comment>
<dbReference type="GO" id="GO:0140359">
    <property type="term" value="F:ABC-type transporter activity"/>
    <property type="evidence" value="ECO:0007669"/>
    <property type="project" value="InterPro"/>
</dbReference>
<evidence type="ECO:0000259" key="17">
    <source>
        <dbReference type="PROSITE" id="PS51184"/>
    </source>
</evidence>
<evidence type="ECO:0000256" key="13">
    <source>
        <dbReference type="ARBA" id="ARBA00040792"/>
    </source>
</evidence>
<keyword evidence="9" id="KW-1133">Transmembrane helix</keyword>
<dbReference type="InterPro" id="IPR011527">
    <property type="entry name" value="ABC1_TM_dom"/>
</dbReference>
<feature type="compositionally biased region" description="Basic and acidic residues" evidence="14">
    <location>
        <begin position="515"/>
        <end position="525"/>
    </location>
</feature>
<evidence type="ECO:0000256" key="4">
    <source>
        <dbReference type="ARBA" id="ARBA00022692"/>
    </source>
</evidence>
<dbReference type="InterPro" id="IPR003347">
    <property type="entry name" value="JmjC_dom"/>
</dbReference>
<dbReference type="SMART" id="SM00558">
    <property type="entry name" value="JmjC"/>
    <property type="match status" value="1"/>
</dbReference>
<keyword evidence="7" id="KW-0067">ATP-binding</keyword>
<dbReference type="InterPro" id="IPR017871">
    <property type="entry name" value="ABC_transporter-like_CS"/>
</dbReference>
<dbReference type="GO" id="GO:0000041">
    <property type="term" value="P:transition metal ion transport"/>
    <property type="evidence" value="ECO:0007669"/>
    <property type="project" value="UniProtKB-ARBA"/>
</dbReference>
<feature type="region of interest" description="Disordered" evidence="14">
    <location>
        <begin position="493"/>
        <end position="525"/>
    </location>
</feature>
<accession>A0AAV4ZZ43</accession>
<dbReference type="Gene3D" id="2.60.120.650">
    <property type="entry name" value="Cupin"/>
    <property type="match status" value="1"/>
</dbReference>
<feature type="domain" description="ABC transmembrane type-1" evidence="16">
    <location>
        <begin position="555"/>
        <end position="861"/>
    </location>
</feature>
<comment type="subunit">
    <text evidence="2">Homodimer.</text>
</comment>
<feature type="domain" description="ABC transporter" evidence="15">
    <location>
        <begin position="895"/>
        <end position="1131"/>
    </location>
</feature>
<keyword evidence="3" id="KW-0813">Transport</keyword>
<keyword evidence="4" id="KW-0812">Transmembrane</keyword>
<dbReference type="SUPFAM" id="SSF90123">
    <property type="entry name" value="ABC transporter transmembrane region"/>
    <property type="match status" value="1"/>
</dbReference>
<dbReference type="InterPro" id="IPR036640">
    <property type="entry name" value="ABC1_TM_sf"/>
</dbReference>
<evidence type="ECO:0000313" key="19">
    <source>
        <dbReference type="Proteomes" id="UP001050691"/>
    </source>
</evidence>
<keyword evidence="19" id="KW-1185">Reference proteome</keyword>
<dbReference type="InterPro" id="IPR003593">
    <property type="entry name" value="AAA+_ATPase"/>
</dbReference>
<evidence type="ECO:0000256" key="8">
    <source>
        <dbReference type="ARBA" id="ARBA00022967"/>
    </source>
</evidence>
<evidence type="ECO:0000313" key="18">
    <source>
        <dbReference type="EMBL" id="GJJ07185.1"/>
    </source>
</evidence>
<dbReference type="InterPro" id="IPR039421">
    <property type="entry name" value="Type_1_exporter"/>
</dbReference>
<dbReference type="Pfam" id="PF00664">
    <property type="entry name" value="ABC_membrane"/>
    <property type="match status" value="2"/>
</dbReference>
<evidence type="ECO:0000256" key="9">
    <source>
        <dbReference type="ARBA" id="ARBA00022989"/>
    </source>
</evidence>
<keyword evidence="5" id="KW-0547">Nucleotide-binding</keyword>
<name>A0AAV4ZZ43_9AGAM</name>
<sequence length="1174" mass="131521">MKSAVSDSTKQGLLKKLYAASNPSTKPVEAREILEKLESASELSVKIESVEHASVSLPTRRLYADCRLIHSLLDLWDRESIRETEEWEQAIRRLDMAIIVAGAPGENTLDLILDTIKCIQQNYIALSDPPLDFTSHAQYDIISHVLTAACTINTIPCIPPPSLSKFKKCATEPFILKGFLEDWPALQDKPWGSPFYLLHISGRGRVVPVEIGSDYRSDTWSQKIMPWETFLTSIGMISPPDLEQAGFRPIKQYRSDPPEILYLAQHTLLTQFPELRSDIVIPDYVYVPQDPPEDFPHYHPPMNEEQLVINAWLGPKGTVSPAHTDPYFNCYGQVVGRKTVWLAPPNFQQEMYPFADSNAPHTVRTRPKDDDWAGEKVAKDQSMNNTSRVNVFSPENTEYPLFDSIVRPQALSAVLEPGDMLFIPPGWWHAMRSEDISFSVSILGIFCRSPRTVTRLKPTSRPLILSPIITKSNLSFPTYNGYSFTRKYRFLASQTSDPQPPSRNPTNPTGNTSLTDEKEKPVSIKEQRRKDWQIIKRLLIHIWPPNDWGVKARVLLGLGLLVTGKVLNVQVPFLFKDIVDALNVPITSGTTAWVLVGSLVVGYGLARVGATLSSELLNAVFARVGQSAVRRVARETFEHLLSLPLKFHLSRQTGGLTRAIDRGTKGITFILQAIIFRVVPTALEISMKGVFDLKVLKRHTSLAGVLRVLLLGQWRPIPGSLFEQQRGASYSSITNFVSFSTQFRRDANKADNKAATVAVDSLINYEAVKHFNNEPYEISQYDRHLKSYEKSSLKIATSLAFLNSGQNVIFSSGITLIMFLAAQGVVNGTMTVGDLVMANQLLFQLSLPLNFLGTIYREMRQSLLDMEVLFNLQTENKPLVDSPSAKQLQLKGGSIRFENVSFGYHPDRPIFQSLSFTVPAGKKVAIVGPSGCGKSTVFRLLFRFYEPSSGRILIDDQDITEVKFDSLRRNIGVVPQDTPLFHADVIHNIRYGRIDATDEEVWEAARKARIHDAVQRLPDGYKTTVGERGLMISGGEKQRLAVARVLLKDPPILFFDEATSALDAKTEAELMHEINTTLLDKQRTSIFIAHRLRTVVEADLIIVLRDGAVVEQGTHDELLQIGGLYATMWHEQSLDINGAEEVLKLENEIQELRSGRETEILADAVESKKDSKQA</sequence>
<dbReference type="PROSITE" id="PS51184">
    <property type="entry name" value="JMJC"/>
    <property type="match status" value="1"/>
</dbReference>
<dbReference type="SUPFAM" id="SSF51197">
    <property type="entry name" value="Clavaminate synthase-like"/>
    <property type="match status" value="1"/>
</dbReference>
<dbReference type="Gene3D" id="3.40.50.300">
    <property type="entry name" value="P-loop containing nucleotide triphosphate hydrolases"/>
    <property type="match status" value="1"/>
</dbReference>
<dbReference type="Proteomes" id="UP001050691">
    <property type="component" value="Unassembled WGS sequence"/>
</dbReference>
<evidence type="ECO:0000259" key="15">
    <source>
        <dbReference type="PROSITE" id="PS50893"/>
    </source>
</evidence>
<evidence type="ECO:0000256" key="10">
    <source>
        <dbReference type="ARBA" id="ARBA00023136"/>
    </source>
</evidence>
<evidence type="ECO:0000256" key="11">
    <source>
        <dbReference type="ARBA" id="ARBA00024363"/>
    </source>
</evidence>
<evidence type="ECO:0000256" key="6">
    <source>
        <dbReference type="ARBA" id="ARBA00022792"/>
    </source>
</evidence>
<evidence type="ECO:0000256" key="3">
    <source>
        <dbReference type="ARBA" id="ARBA00022448"/>
    </source>
</evidence>
<keyword evidence="6" id="KW-0496">Mitochondrion</keyword>
<dbReference type="InterPro" id="IPR041667">
    <property type="entry name" value="Cupin_8"/>
</dbReference>
<dbReference type="GO" id="GO:0005743">
    <property type="term" value="C:mitochondrial inner membrane"/>
    <property type="evidence" value="ECO:0007669"/>
    <property type="project" value="TreeGrafter"/>
</dbReference>
<dbReference type="GO" id="GO:0016887">
    <property type="term" value="F:ATP hydrolysis activity"/>
    <property type="evidence" value="ECO:0007669"/>
    <property type="project" value="InterPro"/>
</dbReference>
<dbReference type="InterPro" id="IPR003439">
    <property type="entry name" value="ABC_transporter-like_ATP-bd"/>
</dbReference>
<evidence type="ECO:0000256" key="1">
    <source>
        <dbReference type="ARBA" id="ARBA00004225"/>
    </source>
</evidence>
<keyword evidence="10" id="KW-0472">Membrane</keyword>
<feature type="domain" description="JmjC" evidence="17">
    <location>
        <begin position="261"/>
        <end position="463"/>
    </location>
</feature>
<dbReference type="PANTHER" id="PTHR24221:SF402">
    <property type="entry name" value="IRON-SULFUR CLUSTERS TRANSPORTER ABCB7, MITOCHONDRIAL"/>
    <property type="match status" value="1"/>
</dbReference>
<comment type="caution">
    <text evidence="18">The sequence shown here is derived from an EMBL/GenBank/DDBJ whole genome shotgun (WGS) entry which is preliminary data.</text>
</comment>
<dbReference type="PROSITE" id="PS00211">
    <property type="entry name" value="ABC_TRANSPORTER_1"/>
    <property type="match status" value="1"/>
</dbReference>
<dbReference type="AlphaFoldDB" id="A0AAV4ZZ43"/>
<dbReference type="InterPro" id="IPR027417">
    <property type="entry name" value="P-loop_NTPase"/>
</dbReference>
<dbReference type="CDD" id="cd18582">
    <property type="entry name" value="ABC_6TM_ATM1_ABCB7"/>
    <property type="match status" value="1"/>
</dbReference>
<dbReference type="Gene3D" id="1.20.1560.10">
    <property type="entry name" value="ABC transporter type 1, transmembrane domain"/>
    <property type="match status" value="1"/>
</dbReference>
<protein>
    <recommendedName>
        <fullName evidence="12">Iron-sulfur clusters transporter ATM1, mitochondrial</fullName>
    </recommendedName>
    <alternativeName>
        <fullName evidence="13">Iron-sulfur clusters transporter atm1, mitochondrial</fullName>
    </alternativeName>
</protein>
<dbReference type="Pfam" id="PF13621">
    <property type="entry name" value="Cupin_8"/>
    <property type="match status" value="1"/>
</dbReference>
<organism evidence="18 19">
    <name type="scientific">Clathrus columnatus</name>
    <dbReference type="NCBI Taxonomy" id="1419009"/>
    <lineage>
        <taxon>Eukaryota</taxon>
        <taxon>Fungi</taxon>
        <taxon>Dikarya</taxon>
        <taxon>Basidiomycota</taxon>
        <taxon>Agaricomycotina</taxon>
        <taxon>Agaricomycetes</taxon>
        <taxon>Phallomycetidae</taxon>
        <taxon>Phallales</taxon>
        <taxon>Clathraceae</taxon>
        <taxon>Clathrus</taxon>
    </lineage>
</organism>
<evidence type="ECO:0000256" key="2">
    <source>
        <dbReference type="ARBA" id="ARBA00011738"/>
    </source>
</evidence>
<dbReference type="FunFam" id="3.40.50.300:FF:000186">
    <property type="entry name" value="ATP-binding cassette sub-family B member 7, mitochondrial"/>
    <property type="match status" value="1"/>
</dbReference>
<feature type="compositionally biased region" description="Polar residues" evidence="14">
    <location>
        <begin position="504"/>
        <end position="514"/>
    </location>
</feature>